<dbReference type="InterPro" id="IPR016032">
    <property type="entry name" value="Sig_transdc_resp-reg_C-effctor"/>
</dbReference>
<dbReference type="InterPro" id="IPR000792">
    <property type="entry name" value="Tscrpt_reg_LuxR_C"/>
</dbReference>
<dbReference type="RefSeq" id="WP_239532430.1">
    <property type="nucleotide sequence ID" value="NZ_JAFBBK010000001.1"/>
</dbReference>
<comment type="caution">
    <text evidence="2">The sequence shown here is derived from an EMBL/GenBank/DDBJ whole genome shotgun (WGS) entry which is preliminary data.</text>
</comment>
<dbReference type="SUPFAM" id="SSF46894">
    <property type="entry name" value="C-terminal effector domain of the bipartite response regulators"/>
    <property type="match status" value="1"/>
</dbReference>
<keyword evidence="2" id="KW-0238">DNA-binding</keyword>
<dbReference type="PRINTS" id="PR00038">
    <property type="entry name" value="HTHLUXR"/>
</dbReference>
<proteinExistence type="predicted"/>
<dbReference type="EMBL" id="JAFBBK010000001">
    <property type="protein sequence ID" value="MBM7415759.1"/>
    <property type="molecule type" value="Genomic_DNA"/>
</dbReference>
<organism evidence="2 3">
    <name type="scientific">Rhodococcoides corynebacterioides</name>
    <dbReference type="NCBI Taxonomy" id="53972"/>
    <lineage>
        <taxon>Bacteria</taxon>
        <taxon>Bacillati</taxon>
        <taxon>Actinomycetota</taxon>
        <taxon>Actinomycetes</taxon>
        <taxon>Mycobacteriales</taxon>
        <taxon>Nocardiaceae</taxon>
        <taxon>Rhodococcoides</taxon>
    </lineage>
</organism>
<dbReference type="SMART" id="SM00421">
    <property type="entry name" value="HTH_LUXR"/>
    <property type="match status" value="1"/>
</dbReference>
<dbReference type="Pfam" id="PF00196">
    <property type="entry name" value="GerE"/>
    <property type="match status" value="1"/>
</dbReference>
<dbReference type="Gene3D" id="1.10.10.10">
    <property type="entry name" value="Winged helix-like DNA-binding domain superfamily/Winged helix DNA-binding domain"/>
    <property type="match status" value="1"/>
</dbReference>
<feature type="domain" description="HTH luxR-type" evidence="1">
    <location>
        <begin position="9"/>
        <end position="71"/>
    </location>
</feature>
<dbReference type="InterPro" id="IPR036388">
    <property type="entry name" value="WH-like_DNA-bd_sf"/>
</dbReference>
<keyword evidence="3" id="KW-1185">Reference proteome</keyword>
<evidence type="ECO:0000313" key="3">
    <source>
        <dbReference type="Proteomes" id="UP000703038"/>
    </source>
</evidence>
<protein>
    <submittedName>
        <fullName evidence="2">DNA-binding CsgD family transcriptional regulator</fullName>
    </submittedName>
</protein>
<name>A0ABS2KUY5_9NOCA</name>
<reference evidence="2 3" key="1">
    <citation type="submission" date="2021-01" db="EMBL/GenBank/DDBJ databases">
        <title>Genomics of switchgrass bacterial isolates.</title>
        <authorList>
            <person name="Shade A."/>
        </authorList>
    </citation>
    <scope>NUCLEOTIDE SEQUENCE [LARGE SCALE GENOMIC DNA]</scope>
    <source>
        <strain evidence="2 3">PvP111</strain>
    </source>
</reference>
<dbReference type="Proteomes" id="UP000703038">
    <property type="component" value="Unassembled WGS sequence"/>
</dbReference>
<evidence type="ECO:0000259" key="1">
    <source>
        <dbReference type="SMART" id="SM00421"/>
    </source>
</evidence>
<gene>
    <name evidence="2" type="ORF">JOE42_002492</name>
</gene>
<sequence length="82" mass="9001">MMTDDDIVRPALSVREVEVLRAWIISDSKGTVARSLFISPATVNTHIARIREKYEAVGRSAGSKAALVARALQDGHVRLDEL</sequence>
<dbReference type="GO" id="GO:0003677">
    <property type="term" value="F:DNA binding"/>
    <property type="evidence" value="ECO:0007669"/>
    <property type="project" value="UniProtKB-KW"/>
</dbReference>
<evidence type="ECO:0000313" key="2">
    <source>
        <dbReference type="EMBL" id="MBM7415759.1"/>
    </source>
</evidence>
<accession>A0ABS2KUY5</accession>